<feature type="region of interest" description="Disordered" evidence="1">
    <location>
        <begin position="1"/>
        <end position="49"/>
    </location>
</feature>
<accession>A0A843UPT4</accession>
<proteinExistence type="predicted"/>
<evidence type="ECO:0000313" key="2">
    <source>
        <dbReference type="EMBL" id="MQL82933.1"/>
    </source>
</evidence>
<evidence type="ECO:0000256" key="1">
    <source>
        <dbReference type="SAM" id="MobiDB-lite"/>
    </source>
</evidence>
<feature type="compositionally biased region" description="Low complexity" evidence="1">
    <location>
        <begin position="956"/>
        <end position="971"/>
    </location>
</feature>
<feature type="region of interest" description="Disordered" evidence="1">
    <location>
        <begin position="133"/>
        <end position="153"/>
    </location>
</feature>
<feature type="compositionally biased region" description="Low complexity" evidence="1">
    <location>
        <begin position="30"/>
        <end position="41"/>
    </location>
</feature>
<sequence length="1322" mass="145481">MLSAANPPEPPCISKISALNSDEKGHPSERPSSSPEAADPADGLDQAKQPPFSIRDYVFAGRSKDVGINWPFPQQYLQLFMKHGVRELLPPFEPPDLVRARFRESVGVEYPISFSEVERTQTEVSDAVKHSFNLPNQESAGLGSSRQPRNPLSEDESVVVQAVGFEEELFHREAEWKITGYECTKKVLGSVSQLLGSVQETRSTVSGSSSEVEVAKPPQSAQISAGLSERFIKRYKLIVKFGGAPEPNRTEGTVSNFTSVSDPMTSKVCPVCKTFSSTSNTTLNAHIDQCLSVESGAKWDTIKLSHHKMKPRKKRSMEDICATAPCCTLEDLDRRNGTNWALDLAFMTQNSRALCTTEGKQPRFSPPEATDDERGGAVYIDSNGTKLLILSKFNNAQSAAAVDCSVAKKCKRQFKNKSSPIGKRKSLPPKYRKYLKNEVHKKKMSSSSDVKGEVRKEGKLHLDTHHEERRILQASHAPEQMKVGKPGTLGHWICSKRSSLLKHLNSQSGLSKPMNSLAIVHHTSVESDQSASCDYSTIRGHIQKFHKPSDDILSPPKARSANVLSDAVLASNDQGKHLADSPVKNVLIRNDSSTSNRVTLKVSRSTRKCVSSAKGKKVEMHASAVQKSVKFQRMRKPPVNYSPQVHKGQKGSTRYSTMDVEHCIKETINYHVVGQGLVSKKLRKHRFAGKSHKAILKSPLELDEGFCGSRSAHSPGSTSHNVISRMDQSNFSETVMRPETTNTLSHVSSDQHDPMDPNQGETDYHPSKGGECPTLNDSQHEAECCHAEVTEFDAQIQVPINMDSMVKYTLEKTIGTCGNKDMTSEDNDATTCGRLGSRLSPEHEIEHNRPTEAIIEASIIPKSVSNQGTHLHVLASDVVSQDIWGIAQTELSVKDGYCSELQNIQYQVDVASIEGSSVCLPGHEYAALEPIKTSSMVSGRTVTTEIHNMMVDRRSSGSPVSASSIISQPSVEDLKSKDSEQEASEEPIVIQENLRTAKNLRILVNDSVRGTETSNPDKAFQKLKVAMTMQNPQELWDGQPCCCSRRENIPRKYRILRQSAIDRVVLPAKTKQNTSSLVRAFPTDSHSDSVSVSASSEVTDGFPAFGSSRSASSSSHIQPQSTSSPFLRLMGKNLIVMNNEERPVQQQNQTDPCSSEDTSNGKYMSLLGFSSICSFSNLDSIQCHPQQSLESPLTGQHPSNFQAPFPPPAKQMGGSGGPVLQSIVTREVDPHAHHHRWDKNSLAVCNSEKVCTPHERLAPIPVTQSAFPERDVIVIDDSPEHEDEPSRSKKNPASYLASHFSGSDISADLELEENRRKFNFDG</sequence>
<protein>
    <submittedName>
        <fullName evidence="2">Uncharacterized protein</fullName>
    </submittedName>
</protein>
<dbReference type="Gene3D" id="3.30.160.60">
    <property type="entry name" value="Classic Zinc Finger"/>
    <property type="match status" value="1"/>
</dbReference>
<gene>
    <name evidence="2" type="ORF">Taro_015417</name>
</gene>
<dbReference type="Proteomes" id="UP000652761">
    <property type="component" value="Unassembled WGS sequence"/>
</dbReference>
<dbReference type="EMBL" id="NMUH01000663">
    <property type="protein sequence ID" value="MQL82933.1"/>
    <property type="molecule type" value="Genomic_DNA"/>
</dbReference>
<feature type="compositionally biased region" description="Polar residues" evidence="1">
    <location>
        <begin position="133"/>
        <end position="150"/>
    </location>
</feature>
<dbReference type="PANTHER" id="PTHR35767">
    <property type="entry name" value="HAPLESS PROTEIN"/>
    <property type="match status" value="1"/>
</dbReference>
<evidence type="ECO:0000313" key="3">
    <source>
        <dbReference type="Proteomes" id="UP000652761"/>
    </source>
</evidence>
<organism evidence="2 3">
    <name type="scientific">Colocasia esculenta</name>
    <name type="common">Wild taro</name>
    <name type="synonym">Arum esculentum</name>
    <dbReference type="NCBI Taxonomy" id="4460"/>
    <lineage>
        <taxon>Eukaryota</taxon>
        <taxon>Viridiplantae</taxon>
        <taxon>Streptophyta</taxon>
        <taxon>Embryophyta</taxon>
        <taxon>Tracheophyta</taxon>
        <taxon>Spermatophyta</taxon>
        <taxon>Magnoliopsida</taxon>
        <taxon>Liliopsida</taxon>
        <taxon>Araceae</taxon>
        <taxon>Aroideae</taxon>
        <taxon>Colocasieae</taxon>
        <taxon>Colocasia</taxon>
    </lineage>
</organism>
<dbReference type="PANTHER" id="PTHR35767:SF1">
    <property type="entry name" value="HAPLESS PROTEIN"/>
    <property type="match status" value="1"/>
</dbReference>
<keyword evidence="3" id="KW-1185">Reference proteome</keyword>
<reference evidence="2" key="1">
    <citation type="submission" date="2017-07" db="EMBL/GenBank/DDBJ databases">
        <title>Taro Niue Genome Assembly and Annotation.</title>
        <authorList>
            <person name="Atibalentja N."/>
            <person name="Keating K."/>
            <person name="Fields C.J."/>
        </authorList>
    </citation>
    <scope>NUCLEOTIDE SEQUENCE</scope>
    <source>
        <strain evidence="2">Niue_2</strain>
        <tissue evidence="2">Leaf</tissue>
    </source>
</reference>
<feature type="region of interest" description="Disordered" evidence="1">
    <location>
        <begin position="740"/>
        <end position="777"/>
    </location>
</feature>
<name>A0A843UPT4_COLES</name>
<comment type="caution">
    <text evidence="2">The sequence shown here is derived from an EMBL/GenBank/DDBJ whole genome shotgun (WGS) entry which is preliminary data.</text>
</comment>
<feature type="region of interest" description="Disordered" evidence="1">
    <location>
        <begin position="952"/>
        <end position="986"/>
    </location>
</feature>
<dbReference type="OrthoDB" id="1929441at2759"/>